<evidence type="ECO:0008006" key="5">
    <source>
        <dbReference type="Google" id="ProtNLM"/>
    </source>
</evidence>
<dbReference type="KEGG" id="knv:Pan216_41490"/>
<feature type="region of interest" description="Disordered" evidence="1">
    <location>
        <begin position="92"/>
        <end position="117"/>
    </location>
</feature>
<dbReference type="AlphaFoldDB" id="A0A518B8H7"/>
<feature type="signal peptide" evidence="2">
    <location>
        <begin position="1"/>
        <end position="19"/>
    </location>
</feature>
<evidence type="ECO:0000313" key="4">
    <source>
        <dbReference type="Proteomes" id="UP000317093"/>
    </source>
</evidence>
<proteinExistence type="predicted"/>
<sequence precursor="true">MRRLPKAGFTLAVSAVAVAAMFVAVPEQVQARPNYLKQFKAMYGEKYTDKLTCAVCHPGKNKKEKNAYGMAVGKALGAKKVKDVGEIDGAMKKAGGEEAPSGGTYGERIEKGEMPAG</sequence>
<gene>
    <name evidence="3" type="ORF">Pan216_41490</name>
</gene>
<keyword evidence="4" id="KW-1185">Reference proteome</keyword>
<organism evidence="3 4">
    <name type="scientific">Kolteria novifilia</name>
    <dbReference type="NCBI Taxonomy" id="2527975"/>
    <lineage>
        <taxon>Bacteria</taxon>
        <taxon>Pseudomonadati</taxon>
        <taxon>Planctomycetota</taxon>
        <taxon>Planctomycetia</taxon>
        <taxon>Kolteriales</taxon>
        <taxon>Kolteriaceae</taxon>
        <taxon>Kolteria</taxon>
    </lineage>
</organism>
<feature type="chain" id="PRO_5022144005" description="Cytochrome c domain-containing protein" evidence="2">
    <location>
        <begin position="20"/>
        <end position="117"/>
    </location>
</feature>
<dbReference type="OrthoDB" id="286143at2"/>
<evidence type="ECO:0000313" key="3">
    <source>
        <dbReference type="EMBL" id="QDU63271.1"/>
    </source>
</evidence>
<dbReference type="EMBL" id="CP036279">
    <property type="protein sequence ID" value="QDU63271.1"/>
    <property type="molecule type" value="Genomic_DNA"/>
</dbReference>
<protein>
    <recommendedName>
        <fullName evidence="5">Cytochrome c domain-containing protein</fullName>
    </recommendedName>
</protein>
<dbReference type="Proteomes" id="UP000317093">
    <property type="component" value="Chromosome"/>
</dbReference>
<name>A0A518B8H7_9BACT</name>
<accession>A0A518B8H7</accession>
<evidence type="ECO:0000256" key="2">
    <source>
        <dbReference type="SAM" id="SignalP"/>
    </source>
</evidence>
<feature type="compositionally biased region" description="Basic and acidic residues" evidence="1">
    <location>
        <begin position="107"/>
        <end position="117"/>
    </location>
</feature>
<keyword evidence="2" id="KW-0732">Signal</keyword>
<evidence type="ECO:0000256" key="1">
    <source>
        <dbReference type="SAM" id="MobiDB-lite"/>
    </source>
</evidence>
<reference evidence="3 4" key="1">
    <citation type="submission" date="2019-02" db="EMBL/GenBank/DDBJ databases">
        <title>Deep-cultivation of Planctomycetes and their phenomic and genomic characterization uncovers novel biology.</title>
        <authorList>
            <person name="Wiegand S."/>
            <person name="Jogler M."/>
            <person name="Boedeker C."/>
            <person name="Pinto D."/>
            <person name="Vollmers J."/>
            <person name="Rivas-Marin E."/>
            <person name="Kohn T."/>
            <person name="Peeters S.H."/>
            <person name="Heuer A."/>
            <person name="Rast P."/>
            <person name="Oberbeckmann S."/>
            <person name="Bunk B."/>
            <person name="Jeske O."/>
            <person name="Meyerdierks A."/>
            <person name="Storesund J.E."/>
            <person name="Kallscheuer N."/>
            <person name="Luecker S."/>
            <person name="Lage O.M."/>
            <person name="Pohl T."/>
            <person name="Merkel B.J."/>
            <person name="Hornburger P."/>
            <person name="Mueller R.-W."/>
            <person name="Bruemmer F."/>
            <person name="Labrenz M."/>
            <person name="Spormann A.M."/>
            <person name="Op den Camp H."/>
            <person name="Overmann J."/>
            <person name="Amann R."/>
            <person name="Jetten M.S.M."/>
            <person name="Mascher T."/>
            <person name="Medema M.H."/>
            <person name="Devos D.P."/>
            <person name="Kaster A.-K."/>
            <person name="Ovreas L."/>
            <person name="Rohde M."/>
            <person name="Galperin M.Y."/>
            <person name="Jogler C."/>
        </authorList>
    </citation>
    <scope>NUCLEOTIDE SEQUENCE [LARGE SCALE GENOMIC DNA]</scope>
    <source>
        <strain evidence="3 4">Pan216</strain>
    </source>
</reference>
<dbReference type="RefSeq" id="WP_145260618.1">
    <property type="nucleotide sequence ID" value="NZ_CP036279.1"/>
</dbReference>